<gene>
    <name evidence="1" type="ORF">P5673_012804</name>
</gene>
<keyword evidence="2" id="KW-1185">Reference proteome</keyword>
<evidence type="ECO:0000313" key="2">
    <source>
        <dbReference type="Proteomes" id="UP001249851"/>
    </source>
</evidence>
<organism evidence="1 2">
    <name type="scientific">Acropora cervicornis</name>
    <name type="common">Staghorn coral</name>
    <dbReference type="NCBI Taxonomy" id="6130"/>
    <lineage>
        <taxon>Eukaryota</taxon>
        <taxon>Metazoa</taxon>
        <taxon>Cnidaria</taxon>
        <taxon>Anthozoa</taxon>
        <taxon>Hexacorallia</taxon>
        <taxon>Scleractinia</taxon>
        <taxon>Astrocoeniina</taxon>
        <taxon>Acroporidae</taxon>
        <taxon>Acropora</taxon>
    </lineage>
</organism>
<reference evidence="1" key="1">
    <citation type="journal article" date="2023" name="G3 (Bethesda)">
        <title>Whole genome assembly and annotation of the endangered Caribbean coral Acropora cervicornis.</title>
        <authorList>
            <person name="Selwyn J.D."/>
            <person name="Vollmer S.V."/>
        </authorList>
    </citation>
    <scope>NUCLEOTIDE SEQUENCE</scope>
    <source>
        <strain evidence="1">K2</strain>
    </source>
</reference>
<proteinExistence type="predicted"/>
<comment type="caution">
    <text evidence="1">The sequence shown here is derived from an EMBL/GenBank/DDBJ whole genome shotgun (WGS) entry which is preliminary data.</text>
</comment>
<protein>
    <submittedName>
        <fullName evidence="1">Uncharacterized protein</fullName>
    </submittedName>
</protein>
<dbReference type="Proteomes" id="UP001249851">
    <property type="component" value="Unassembled WGS sequence"/>
</dbReference>
<accession>A0AAD9QMQ3</accession>
<sequence>MARLPGFKRALKKIFAPFQFEILEALFFGMHMWRKEDSPFRPICGKIVPGSSMIPGKQFLSIRQVRTKK</sequence>
<dbReference type="AlphaFoldDB" id="A0AAD9QMQ3"/>
<dbReference type="EMBL" id="JARQWQ010000024">
    <property type="protein sequence ID" value="KAK2563800.1"/>
    <property type="molecule type" value="Genomic_DNA"/>
</dbReference>
<evidence type="ECO:0000313" key="1">
    <source>
        <dbReference type="EMBL" id="KAK2563800.1"/>
    </source>
</evidence>
<reference evidence="1" key="2">
    <citation type="journal article" date="2023" name="Science">
        <title>Genomic signatures of disease resistance in endangered staghorn corals.</title>
        <authorList>
            <person name="Vollmer S.V."/>
            <person name="Selwyn J.D."/>
            <person name="Despard B.A."/>
            <person name="Roesel C.L."/>
        </authorList>
    </citation>
    <scope>NUCLEOTIDE SEQUENCE</scope>
    <source>
        <strain evidence="1">K2</strain>
    </source>
</reference>
<name>A0AAD9QMQ3_ACRCE</name>